<dbReference type="Proteomes" id="UP001190700">
    <property type="component" value="Unassembled WGS sequence"/>
</dbReference>
<accession>A0AAE0BD05</accession>
<evidence type="ECO:0000313" key="2">
    <source>
        <dbReference type="Proteomes" id="UP001190700"/>
    </source>
</evidence>
<organism evidence="1 2">
    <name type="scientific">Cymbomonas tetramitiformis</name>
    <dbReference type="NCBI Taxonomy" id="36881"/>
    <lineage>
        <taxon>Eukaryota</taxon>
        <taxon>Viridiplantae</taxon>
        <taxon>Chlorophyta</taxon>
        <taxon>Pyramimonadophyceae</taxon>
        <taxon>Pyramimonadales</taxon>
        <taxon>Pyramimonadaceae</taxon>
        <taxon>Cymbomonas</taxon>
    </lineage>
</organism>
<name>A0AAE0BD05_9CHLO</name>
<proteinExistence type="predicted"/>
<evidence type="ECO:0000313" key="1">
    <source>
        <dbReference type="EMBL" id="KAK3233419.1"/>
    </source>
</evidence>
<comment type="caution">
    <text evidence="1">The sequence shown here is derived from an EMBL/GenBank/DDBJ whole genome shotgun (WGS) entry which is preliminary data.</text>
</comment>
<protein>
    <submittedName>
        <fullName evidence="1">Uncharacterized protein</fullName>
    </submittedName>
</protein>
<gene>
    <name evidence="1" type="ORF">CYMTET_56280</name>
</gene>
<keyword evidence="2" id="KW-1185">Reference proteome</keyword>
<dbReference type="EMBL" id="LGRX02035718">
    <property type="protein sequence ID" value="KAK3233419.1"/>
    <property type="molecule type" value="Genomic_DNA"/>
</dbReference>
<reference evidence="1 2" key="1">
    <citation type="journal article" date="2015" name="Genome Biol. Evol.">
        <title>Comparative Genomics of a Bacterivorous Green Alga Reveals Evolutionary Causalities and Consequences of Phago-Mixotrophic Mode of Nutrition.</title>
        <authorList>
            <person name="Burns J.A."/>
            <person name="Paasch A."/>
            <person name="Narechania A."/>
            <person name="Kim E."/>
        </authorList>
    </citation>
    <scope>NUCLEOTIDE SEQUENCE [LARGE SCALE GENOMIC DNA]</scope>
    <source>
        <strain evidence="1 2">PLY_AMNH</strain>
    </source>
</reference>
<dbReference type="AlphaFoldDB" id="A0AAE0BD05"/>
<sequence length="111" mass="12906">MLARVRPRKCHATASPYSDSIWVRELLAVLREVVQLSTYIILNGRLYSHLYEILDAKCFVSYRHQAATCVTQRALRESRETRDTSVGDVILIRTRRFKVTYINAADDPRYS</sequence>